<dbReference type="EMBL" id="CM047746">
    <property type="protein sequence ID" value="KAJ0020352.1"/>
    <property type="molecule type" value="Genomic_DNA"/>
</dbReference>
<proteinExistence type="predicted"/>
<organism evidence="1 2">
    <name type="scientific">Pistacia integerrima</name>
    <dbReference type="NCBI Taxonomy" id="434235"/>
    <lineage>
        <taxon>Eukaryota</taxon>
        <taxon>Viridiplantae</taxon>
        <taxon>Streptophyta</taxon>
        <taxon>Embryophyta</taxon>
        <taxon>Tracheophyta</taxon>
        <taxon>Spermatophyta</taxon>
        <taxon>Magnoliopsida</taxon>
        <taxon>eudicotyledons</taxon>
        <taxon>Gunneridae</taxon>
        <taxon>Pentapetalae</taxon>
        <taxon>rosids</taxon>
        <taxon>malvids</taxon>
        <taxon>Sapindales</taxon>
        <taxon>Anacardiaceae</taxon>
        <taxon>Pistacia</taxon>
    </lineage>
</organism>
<comment type="caution">
    <text evidence="1">The sequence shown here is derived from an EMBL/GenBank/DDBJ whole genome shotgun (WGS) entry which is preliminary data.</text>
</comment>
<reference evidence="2" key="1">
    <citation type="journal article" date="2023" name="G3 (Bethesda)">
        <title>Genome assembly and association tests identify interacting loci associated with vigor, precocity, and sex in interspecific pistachio rootstocks.</title>
        <authorList>
            <person name="Palmer W."/>
            <person name="Jacygrad E."/>
            <person name="Sagayaradj S."/>
            <person name="Cavanaugh K."/>
            <person name="Han R."/>
            <person name="Bertier L."/>
            <person name="Beede B."/>
            <person name="Kafkas S."/>
            <person name="Golino D."/>
            <person name="Preece J."/>
            <person name="Michelmore R."/>
        </authorList>
    </citation>
    <scope>NUCLEOTIDE SEQUENCE [LARGE SCALE GENOMIC DNA]</scope>
</reference>
<evidence type="ECO:0000313" key="2">
    <source>
        <dbReference type="Proteomes" id="UP001163603"/>
    </source>
</evidence>
<accession>A0ACC0XP74</accession>
<evidence type="ECO:0000313" key="1">
    <source>
        <dbReference type="EMBL" id="KAJ0020352.1"/>
    </source>
</evidence>
<sequence length="465" mass="53819">MRSPSRTSGTLVEIENNRRSNQARRLHFKRSSSWADLPQELLEIISRSLNIVDYQNLGQVCRSWRLFYSEFKQSFLTSHSPLIVYSSARAKKYCHFFDIATRMKYKTKLPRCLCNFKFCLGVSSGYLIMLSLKKKDVSRALWVINPCTGHQIQFPCMPRPPHINDCRDSGIFRSIFASFGSQGQEFLIMILYKHGSSLQFCTSRDNKWKECHYINKGWHLLDIVVFDGRIYALDSNFQIGIFNLRSCDLRFLELKFAARLCSYYDKWIRLVTSNDQLFVVDPPVVYRIDLSRMEWVKVYNLGDQALFHGYDDMMCSKVINPSKWGGQTNYTYGLFFDSKRCSLYSFNREEPQNAIAIDVLRNGDYSCFASPKIYSWESKEGDIYNTGKEDFRAVHLSAIFLILAEEQIEELLYGFPSLHNTVNSLTFFPTEAFSSPTPTAFSNNQRSASLILALPFTFSSLLSAF</sequence>
<name>A0ACC0XP74_9ROSI</name>
<keyword evidence="2" id="KW-1185">Reference proteome</keyword>
<dbReference type="Proteomes" id="UP001163603">
    <property type="component" value="Chromosome 11"/>
</dbReference>
<protein>
    <submittedName>
        <fullName evidence="1">Uncharacterized protein</fullName>
    </submittedName>
</protein>
<gene>
    <name evidence="1" type="ORF">Pint_31180</name>
</gene>